<feature type="compositionally biased region" description="Pro residues" evidence="4">
    <location>
        <begin position="27"/>
        <end position="40"/>
    </location>
</feature>
<sequence length="1089" mass="117966">MDSANPSPVRVLIRSPSSPTPTTSSPSPIPSAPPPDPPPSSSLQPRPSENVVVVGFIGRRPDDVSHLMNRLLDLNAFGSGNLEKGLCIEKEEVKGWFEGRRISYYHDEEKGILFLQYCSTGCPAMEGFLQTDWGFDSALEEREFGDLQGMLFMFAIPNYTTSISTSRPPSSRPSLSATSSNNPSPGRGGGSSNRNTSSISLMSDVLNPTSNVDESTDNSFNQSSSLSNLARPSLPTKGSGSVVVLARPGSKSEGGFRKKLQSSLEAQIRFLIKKCRTLTGSETHSASRGGGVSSSAPLFSLDASRAVSLLDRSTNQKGESLEFATALVEDVLNGKATSDSLLLESHSQNANKEDILSVKEFIYRQSDILRGRGGLVTNTNSGSAAGVGMVAVAAAAAAASAASGKTFTTPELPSLEIWLSSSQLILQGVLSAKRGCIDEIEMTKRKPRQRNNVPPQIEGITTKGADPLDIAVSWLESGKELNMKFSTLWCERALPAAKEVYLKDLPALYPTSLHEAHLEKTLHAFRSMVKGPAVQLFTKKLEDECTSIWRSGRQLCDAVSLTGKPCMHQRHDIETGGSLLGTAVKPHSSGFVFLHACACGRSRKLRADPFDLKQPILLPIVFQTVTGFSNQVKYRPNVDLIANVEIKKAGAFQLYQRDTHNTVENERKPLEDIKSDDKKISFGRGLPKFTMRKPFSEVVAGSATVDSGFPPLQQMKQPSLGSEKGIKQSSARDRSAEQVHETADFQGSQKLEEYSSVLETLNGSNANGYTGSDPFLQIGSNLIPVTVNGGGNIKLNTSLKHVAVYVGFEHECPHGHRFILTPQHLNELGSSHSFPEDSHLSASMENLDHKVADPPKLGKNGGHGKGHRHSNGMAATATNKLRNFDKSKETLANGSQHLDALVQFSGLGREQNQTSIGSSTLPNSVKDLGESMQSVNLDDGGGAFSLLNRNLPIYMNCPHCKFSKNKKDLSNVKFAGAISQLQRIFLVTPPFPVILATCPVVQFEASCLPPSIPDREKQLQFSLGCRVILPPESFLTLRLPFVYGVQLEDRSLLPLNPFDHQPELTAWITKGTTLQIMSKGSNLDEQFGT</sequence>
<evidence type="ECO:0000256" key="4">
    <source>
        <dbReference type="SAM" id="MobiDB-lite"/>
    </source>
</evidence>
<feature type="region of interest" description="Disordered" evidence="4">
    <location>
        <begin position="1"/>
        <end position="47"/>
    </location>
</feature>
<dbReference type="PANTHER" id="PTHR13091:SF0">
    <property type="entry name" value="NONSENSE-MEDIATED MRNA DECAY FACTOR SMG8"/>
    <property type="match status" value="1"/>
</dbReference>
<evidence type="ECO:0000256" key="1">
    <source>
        <dbReference type="ARBA" id="ARBA00006443"/>
    </source>
</evidence>
<dbReference type="EMBL" id="QGNW01001131">
    <property type="protein sequence ID" value="RVW54201.1"/>
    <property type="molecule type" value="Genomic_DNA"/>
</dbReference>
<feature type="compositionally biased region" description="Low complexity" evidence="4">
    <location>
        <begin position="15"/>
        <end position="26"/>
    </location>
</feature>
<feature type="compositionally biased region" description="Low complexity" evidence="4">
    <location>
        <begin position="163"/>
        <end position="185"/>
    </location>
</feature>
<organism evidence="5 6">
    <name type="scientific">Vitis vinifera</name>
    <name type="common">Grape</name>
    <dbReference type="NCBI Taxonomy" id="29760"/>
    <lineage>
        <taxon>Eukaryota</taxon>
        <taxon>Viridiplantae</taxon>
        <taxon>Streptophyta</taxon>
        <taxon>Embryophyta</taxon>
        <taxon>Tracheophyta</taxon>
        <taxon>Spermatophyta</taxon>
        <taxon>Magnoliopsida</taxon>
        <taxon>eudicotyledons</taxon>
        <taxon>Gunneridae</taxon>
        <taxon>Pentapetalae</taxon>
        <taxon>rosids</taxon>
        <taxon>Vitales</taxon>
        <taxon>Vitaceae</taxon>
        <taxon>Viteae</taxon>
        <taxon>Vitis</taxon>
    </lineage>
</organism>
<accession>A0A438F2L1</accession>
<gene>
    <name evidence="5" type="primary">SMG8_1</name>
    <name evidence="5" type="ORF">CK203_111469</name>
</gene>
<feature type="region of interest" description="Disordered" evidence="4">
    <location>
        <begin position="163"/>
        <end position="257"/>
    </location>
</feature>
<dbReference type="InterPro" id="IPR019354">
    <property type="entry name" value="SMG8-like"/>
</dbReference>
<keyword evidence="2" id="KW-0866">Nonsense-mediated mRNA decay</keyword>
<feature type="compositionally biased region" description="Basic and acidic residues" evidence="4">
    <location>
        <begin position="724"/>
        <end position="743"/>
    </location>
</feature>
<dbReference type="PANTHER" id="PTHR13091">
    <property type="entry name" value="AMPLIFIED IN BREAST CANCER 2-RELATED"/>
    <property type="match status" value="1"/>
</dbReference>
<comment type="similarity">
    <text evidence="1">Belongs to the SMG8 family.</text>
</comment>
<evidence type="ECO:0000256" key="3">
    <source>
        <dbReference type="ARBA" id="ARBA00029509"/>
    </source>
</evidence>
<comment type="caution">
    <text evidence="5">The sequence shown here is derived from an EMBL/GenBank/DDBJ whole genome shotgun (WGS) entry which is preliminary data.</text>
</comment>
<evidence type="ECO:0000313" key="6">
    <source>
        <dbReference type="Proteomes" id="UP000288805"/>
    </source>
</evidence>
<feature type="compositionally biased region" description="Low complexity" evidence="4">
    <location>
        <begin position="217"/>
        <end position="228"/>
    </location>
</feature>
<dbReference type="Pfam" id="PF10220">
    <property type="entry name" value="Smg8_Smg9"/>
    <property type="match status" value="2"/>
</dbReference>
<feature type="region of interest" description="Disordered" evidence="4">
    <location>
        <begin position="853"/>
        <end position="872"/>
    </location>
</feature>
<name>A0A438F2L1_VITVI</name>
<dbReference type="Proteomes" id="UP000288805">
    <property type="component" value="Unassembled WGS sequence"/>
</dbReference>
<feature type="region of interest" description="Disordered" evidence="4">
    <location>
        <begin position="707"/>
        <end position="746"/>
    </location>
</feature>
<reference evidence="5 6" key="1">
    <citation type="journal article" date="2018" name="PLoS Genet.">
        <title>Population sequencing reveals clonal diversity and ancestral inbreeding in the grapevine cultivar Chardonnay.</title>
        <authorList>
            <person name="Roach M.J."/>
            <person name="Johnson D.L."/>
            <person name="Bohlmann J."/>
            <person name="van Vuuren H.J."/>
            <person name="Jones S.J."/>
            <person name="Pretorius I.S."/>
            <person name="Schmidt S.A."/>
            <person name="Borneman A.R."/>
        </authorList>
    </citation>
    <scope>NUCLEOTIDE SEQUENCE [LARGE SCALE GENOMIC DNA]</scope>
    <source>
        <strain evidence="6">cv. Chardonnay</strain>
        <tissue evidence="5">Leaf</tissue>
    </source>
</reference>
<proteinExistence type="inferred from homology"/>
<dbReference type="GO" id="GO:0000184">
    <property type="term" value="P:nuclear-transcribed mRNA catabolic process, nonsense-mediated decay"/>
    <property type="evidence" value="ECO:0007669"/>
    <property type="project" value="UniProtKB-KW"/>
</dbReference>
<dbReference type="AlphaFoldDB" id="A0A438F2L1"/>
<protein>
    <recommendedName>
        <fullName evidence="3">Nonsense-mediated mRNA decay factor SMG8</fullName>
    </recommendedName>
</protein>
<evidence type="ECO:0000256" key="2">
    <source>
        <dbReference type="ARBA" id="ARBA00023161"/>
    </source>
</evidence>
<evidence type="ECO:0000313" key="5">
    <source>
        <dbReference type="EMBL" id="RVW54201.1"/>
    </source>
</evidence>